<feature type="compositionally biased region" description="Basic residues" evidence="1">
    <location>
        <begin position="49"/>
        <end position="59"/>
    </location>
</feature>
<name>A0A6A7ABF8_9PLEO</name>
<sequence length="295" mass="32825">MAPTNGRSTRRHGNTANNDRGRPYRHANTHAGVSRDYSDAPRDRYRSRDAHRRPVRHQRSQAPANAPTGPRSSFSRRMTFDDGRDRATPSNGDSYRPQPQRGRPRPQERLTDARVSGGAVKHAMLNRQINHHALAQVMATTAVNADESEMDDIDKLIFATPRAASIASNTGQASITFGSSQLTQPADVSLPSSPVLPPTMFTPHIRSVRPATSSRPIRMFNAPVVDVRRVEADAEAIPKRTERPVNTYRGKDAIKQLVQNKTLQRLFADKPTLKPPKKSHLERMDLRIGASKVTK</sequence>
<dbReference type="EMBL" id="MU006219">
    <property type="protein sequence ID" value="KAF2830566.1"/>
    <property type="molecule type" value="Genomic_DNA"/>
</dbReference>
<reference evidence="2" key="1">
    <citation type="journal article" date="2020" name="Stud. Mycol.">
        <title>101 Dothideomycetes genomes: a test case for predicting lifestyles and emergence of pathogens.</title>
        <authorList>
            <person name="Haridas S."/>
            <person name="Albert R."/>
            <person name="Binder M."/>
            <person name="Bloem J."/>
            <person name="Labutti K."/>
            <person name="Salamov A."/>
            <person name="Andreopoulos B."/>
            <person name="Baker S."/>
            <person name="Barry K."/>
            <person name="Bills G."/>
            <person name="Bluhm B."/>
            <person name="Cannon C."/>
            <person name="Castanera R."/>
            <person name="Culley D."/>
            <person name="Daum C."/>
            <person name="Ezra D."/>
            <person name="Gonzalez J."/>
            <person name="Henrissat B."/>
            <person name="Kuo A."/>
            <person name="Liang C."/>
            <person name="Lipzen A."/>
            <person name="Lutzoni F."/>
            <person name="Magnuson J."/>
            <person name="Mondo S."/>
            <person name="Nolan M."/>
            <person name="Ohm R."/>
            <person name="Pangilinan J."/>
            <person name="Park H.-J."/>
            <person name="Ramirez L."/>
            <person name="Alfaro M."/>
            <person name="Sun H."/>
            <person name="Tritt A."/>
            <person name="Yoshinaga Y."/>
            <person name="Zwiers L.-H."/>
            <person name="Turgeon B."/>
            <person name="Goodwin S."/>
            <person name="Spatafora J."/>
            <person name="Crous P."/>
            <person name="Grigoriev I."/>
        </authorList>
    </citation>
    <scope>NUCLEOTIDE SEQUENCE</scope>
    <source>
        <strain evidence="2">CBS 113818</strain>
    </source>
</reference>
<organism evidence="2 3">
    <name type="scientific">Ophiobolus disseminans</name>
    <dbReference type="NCBI Taxonomy" id="1469910"/>
    <lineage>
        <taxon>Eukaryota</taxon>
        <taxon>Fungi</taxon>
        <taxon>Dikarya</taxon>
        <taxon>Ascomycota</taxon>
        <taxon>Pezizomycotina</taxon>
        <taxon>Dothideomycetes</taxon>
        <taxon>Pleosporomycetidae</taxon>
        <taxon>Pleosporales</taxon>
        <taxon>Pleosporineae</taxon>
        <taxon>Phaeosphaeriaceae</taxon>
        <taxon>Ophiobolus</taxon>
    </lineage>
</organism>
<evidence type="ECO:0000313" key="2">
    <source>
        <dbReference type="EMBL" id="KAF2830566.1"/>
    </source>
</evidence>
<dbReference type="AlphaFoldDB" id="A0A6A7ABF8"/>
<evidence type="ECO:0000313" key="3">
    <source>
        <dbReference type="Proteomes" id="UP000799424"/>
    </source>
</evidence>
<keyword evidence="3" id="KW-1185">Reference proteome</keyword>
<dbReference type="OrthoDB" id="3801552at2759"/>
<proteinExistence type="predicted"/>
<feature type="compositionally biased region" description="Basic and acidic residues" evidence="1">
    <location>
        <begin position="36"/>
        <end position="48"/>
    </location>
</feature>
<feature type="region of interest" description="Disordered" evidence="1">
    <location>
        <begin position="1"/>
        <end position="116"/>
    </location>
</feature>
<evidence type="ECO:0000256" key="1">
    <source>
        <dbReference type="SAM" id="MobiDB-lite"/>
    </source>
</evidence>
<protein>
    <submittedName>
        <fullName evidence="2">Uncharacterized protein</fullName>
    </submittedName>
</protein>
<accession>A0A6A7ABF8</accession>
<dbReference type="Proteomes" id="UP000799424">
    <property type="component" value="Unassembled WGS sequence"/>
</dbReference>
<feature type="compositionally biased region" description="Basic and acidic residues" evidence="1">
    <location>
        <begin position="78"/>
        <end position="87"/>
    </location>
</feature>
<feature type="region of interest" description="Disordered" evidence="1">
    <location>
        <begin position="271"/>
        <end position="295"/>
    </location>
</feature>
<gene>
    <name evidence="2" type="ORF">CC86DRAFT_163172</name>
</gene>